<keyword evidence="4" id="KW-1185">Reference proteome</keyword>
<dbReference type="InterPro" id="IPR006015">
    <property type="entry name" value="Universal_stress_UspA"/>
</dbReference>
<proteinExistence type="inferred from homology"/>
<dbReference type="InterPro" id="IPR014729">
    <property type="entry name" value="Rossmann-like_a/b/a_fold"/>
</dbReference>
<dbReference type="AlphaFoldDB" id="A0A919SHU7"/>
<evidence type="ECO:0000313" key="3">
    <source>
        <dbReference type="EMBL" id="GIM72021.1"/>
    </source>
</evidence>
<dbReference type="Gene3D" id="3.40.50.620">
    <property type="entry name" value="HUPs"/>
    <property type="match status" value="2"/>
</dbReference>
<name>A0A919SHU7_9ACTN</name>
<evidence type="ECO:0000256" key="1">
    <source>
        <dbReference type="ARBA" id="ARBA00008791"/>
    </source>
</evidence>
<protein>
    <submittedName>
        <fullName evidence="3">Universal stress protein</fullName>
    </submittedName>
</protein>
<sequence length="296" mass="30169">MGNYEIVVGVDGSPDADLAVRWAASRAERTGAHLRLLHAYIRPVPAPSMPLTAATAAPDDYFATAGEAVLTKAADVAHARAPGIDVITDLRVEGAAPALIDVSDDADVIVVGSRGLGGFKGMLLGSVSSQVSGRARCPTVVVRGQAPATGPVVVGVDGSEPAAAALTFAFAEAHRLGTTVVAVHAWSTPLPTGPAEAAALAMAAGDDRARYQRTAQQVLTDSVDGHRQRYPDVPVTERLTEAGPAGALLEAATEPAMIVVGSRGHGGFTGLLLGSTSQSVLRHATCPVAVIRNVQA</sequence>
<reference evidence="3" key="1">
    <citation type="submission" date="2021-03" db="EMBL/GenBank/DDBJ databases">
        <title>Whole genome shotgun sequence of Actinoplanes auranticolor NBRC 12245.</title>
        <authorList>
            <person name="Komaki H."/>
            <person name="Tamura T."/>
        </authorList>
    </citation>
    <scope>NUCLEOTIDE SEQUENCE</scope>
    <source>
        <strain evidence="3">NBRC 12245</strain>
    </source>
</reference>
<dbReference type="EMBL" id="BOQL01000038">
    <property type="protein sequence ID" value="GIM72021.1"/>
    <property type="molecule type" value="Genomic_DNA"/>
</dbReference>
<comment type="similarity">
    <text evidence="1">Belongs to the universal stress protein A family.</text>
</comment>
<feature type="domain" description="UspA" evidence="2">
    <location>
        <begin position="151"/>
        <end position="292"/>
    </location>
</feature>
<dbReference type="InterPro" id="IPR006016">
    <property type="entry name" value="UspA"/>
</dbReference>
<dbReference type="PANTHER" id="PTHR46268:SF6">
    <property type="entry name" value="UNIVERSAL STRESS PROTEIN UP12"/>
    <property type="match status" value="1"/>
</dbReference>
<comment type="caution">
    <text evidence="3">The sequence shown here is derived from an EMBL/GenBank/DDBJ whole genome shotgun (WGS) entry which is preliminary data.</text>
</comment>
<dbReference type="Proteomes" id="UP000681340">
    <property type="component" value="Unassembled WGS sequence"/>
</dbReference>
<accession>A0A919SHU7</accession>
<evidence type="ECO:0000313" key="4">
    <source>
        <dbReference type="Proteomes" id="UP000681340"/>
    </source>
</evidence>
<dbReference type="Pfam" id="PF00582">
    <property type="entry name" value="Usp"/>
    <property type="match status" value="2"/>
</dbReference>
<evidence type="ECO:0000259" key="2">
    <source>
        <dbReference type="Pfam" id="PF00582"/>
    </source>
</evidence>
<dbReference type="PANTHER" id="PTHR46268">
    <property type="entry name" value="STRESS RESPONSE PROTEIN NHAX"/>
    <property type="match status" value="1"/>
</dbReference>
<dbReference type="SUPFAM" id="SSF52402">
    <property type="entry name" value="Adenine nucleotide alpha hydrolases-like"/>
    <property type="match status" value="2"/>
</dbReference>
<gene>
    <name evidence="3" type="ORF">Aau02nite_48880</name>
</gene>
<dbReference type="RefSeq" id="WP_212990854.1">
    <property type="nucleotide sequence ID" value="NZ_BAABEA010000025.1"/>
</dbReference>
<organism evidence="3 4">
    <name type="scientific">Actinoplanes auranticolor</name>
    <dbReference type="NCBI Taxonomy" id="47988"/>
    <lineage>
        <taxon>Bacteria</taxon>
        <taxon>Bacillati</taxon>
        <taxon>Actinomycetota</taxon>
        <taxon>Actinomycetes</taxon>
        <taxon>Micromonosporales</taxon>
        <taxon>Micromonosporaceae</taxon>
        <taxon>Actinoplanes</taxon>
    </lineage>
</organism>
<dbReference type="PRINTS" id="PR01438">
    <property type="entry name" value="UNVRSLSTRESS"/>
</dbReference>
<feature type="domain" description="UspA" evidence="2">
    <location>
        <begin position="6"/>
        <end position="143"/>
    </location>
</feature>